<keyword evidence="1" id="KW-1133">Transmembrane helix</keyword>
<evidence type="ECO:0000313" key="3">
    <source>
        <dbReference type="Proteomes" id="UP000092444"/>
    </source>
</evidence>
<organism evidence="2 3">
    <name type="scientific">Glossina morsitans morsitans</name>
    <name type="common">Savannah tsetse fly</name>
    <dbReference type="NCBI Taxonomy" id="37546"/>
    <lineage>
        <taxon>Eukaryota</taxon>
        <taxon>Metazoa</taxon>
        <taxon>Ecdysozoa</taxon>
        <taxon>Arthropoda</taxon>
        <taxon>Hexapoda</taxon>
        <taxon>Insecta</taxon>
        <taxon>Pterygota</taxon>
        <taxon>Neoptera</taxon>
        <taxon>Endopterygota</taxon>
        <taxon>Diptera</taxon>
        <taxon>Brachycera</taxon>
        <taxon>Muscomorpha</taxon>
        <taxon>Hippoboscoidea</taxon>
        <taxon>Glossinidae</taxon>
        <taxon>Glossina</taxon>
    </lineage>
</organism>
<evidence type="ECO:0000256" key="1">
    <source>
        <dbReference type="SAM" id="Phobius"/>
    </source>
</evidence>
<name>A0ABK9NGB4_GLOMM</name>
<dbReference type="Proteomes" id="UP000092444">
    <property type="component" value="Unassembled WGS sequence"/>
</dbReference>
<dbReference type="EMBL" id="CCAG010001433">
    <property type="status" value="NOT_ANNOTATED_CDS"/>
    <property type="molecule type" value="Genomic_DNA"/>
</dbReference>
<proteinExistence type="predicted"/>
<keyword evidence="1" id="KW-0812">Transmembrane</keyword>
<sequence length="54" mass="6295">MLHHVQSKRSVTVDVEASAKSWQYNQQRILLCTLFVFQILHLGIFRICMACQCV</sequence>
<feature type="transmembrane region" description="Helical" evidence="1">
    <location>
        <begin position="29"/>
        <end position="47"/>
    </location>
</feature>
<accession>A0ABK9NGB4</accession>
<reference evidence="2" key="1">
    <citation type="submission" date="2025-05" db="UniProtKB">
        <authorList>
            <consortium name="EnsemblMetazoa"/>
        </authorList>
    </citation>
    <scope>IDENTIFICATION</scope>
    <source>
        <strain evidence="2">Yale</strain>
    </source>
</reference>
<protein>
    <submittedName>
        <fullName evidence="2">Uncharacterized protein</fullName>
    </submittedName>
</protein>
<evidence type="ECO:0000313" key="2">
    <source>
        <dbReference type="EnsemblMetazoa" id="GMOY014218.P1377"/>
    </source>
</evidence>
<dbReference type="EnsemblMetazoa" id="GMOY014218.R1377">
    <property type="protein sequence ID" value="GMOY014218.P1377"/>
    <property type="gene ID" value="GMOY014218"/>
</dbReference>
<keyword evidence="1" id="KW-0472">Membrane</keyword>
<keyword evidence="3" id="KW-1185">Reference proteome</keyword>